<feature type="region of interest" description="Disordered" evidence="1">
    <location>
        <begin position="41"/>
        <end position="72"/>
    </location>
</feature>
<gene>
    <name evidence="2" type="ORF">AHIS1636_24420</name>
</gene>
<evidence type="ECO:0000256" key="1">
    <source>
        <dbReference type="SAM" id="MobiDB-lite"/>
    </source>
</evidence>
<proteinExistence type="predicted"/>
<sequence>MPAACAGECRAMSSVTGVIRTNGRPQALVSVAEGVLRPLGYQRHKHRLRRAPAGRQHRPRPRPDPLDTRPMNINENDLAIWRNLWTDGAGLAVHARRFMENHLQANAVR</sequence>
<name>A0ABQ5MVI1_9MICC</name>
<comment type="caution">
    <text evidence="2">The sequence shown here is derived from an EMBL/GenBank/DDBJ whole genome shotgun (WGS) entry which is preliminary data.</text>
</comment>
<protein>
    <submittedName>
        <fullName evidence="2">Uncharacterized protein</fullName>
    </submittedName>
</protein>
<reference evidence="2 3" key="1">
    <citation type="journal article" date="2023" name="Int. J. Syst. Evol. Microbiol.">
        <title>Arthrobacter mangrovi sp. nov., an actinobacterium isolated from the rhizosphere of a mangrove.</title>
        <authorList>
            <person name="Hamada M."/>
            <person name="Saitou S."/>
            <person name="Enomoto N."/>
            <person name="Nanri K."/>
            <person name="Hidaka K."/>
            <person name="Miura T."/>
            <person name="Tamura T."/>
        </authorList>
    </citation>
    <scope>NUCLEOTIDE SEQUENCE [LARGE SCALE GENOMIC DNA]</scope>
    <source>
        <strain evidence="2 3">NBRC 112813</strain>
    </source>
</reference>
<feature type="compositionally biased region" description="Basic residues" evidence="1">
    <location>
        <begin position="42"/>
        <end position="60"/>
    </location>
</feature>
<dbReference type="Proteomes" id="UP001209654">
    <property type="component" value="Unassembled WGS sequence"/>
</dbReference>
<keyword evidence="3" id="KW-1185">Reference proteome</keyword>
<accession>A0ABQ5MVI1</accession>
<evidence type="ECO:0000313" key="2">
    <source>
        <dbReference type="EMBL" id="GLB68000.1"/>
    </source>
</evidence>
<dbReference type="EMBL" id="BRVS01000011">
    <property type="protein sequence ID" value="GLB68000.1"/>
    <property type="molecule type" value="Genomic_DNA"/>
</dbReference>
<evidence type="ECO:0000313" key="3">
    <source>
        <dbReference type="Proteomes" id="UP001209654"/>
    </source>
</evidence>
<organism evidence="2 3">
    <name type="scientific">Arthrobacter mangrovi</name>
    <dbReference type="NCBI Taxonomy" id="2966350"/>
    <lineage>
        <taxon>Bacteria</taxon>
        <taxon>Bacillati</taxon>
        <taxon>Actinomycetota</taxon>
        <taxon>Actinomycetes</taxon>
        <taxon>Micrococcales</taxon>
        <taxon>Micrococcaceae</taxon>
        <taxon>Arthrobacter</taxon>
    </lineage>
</organism>